<gene>
    <name evidence="1" type="ORF">E2C01_037506</name>
</gene>
<protein>
    <submittedName>
        <fullName evidence="1">Uncharacterized protein</fullName>
    </submittedName>
</protein>
<evidence type="ECO:0000313" key="1">
    <source>
        <dbReference type="EMBL" id="MPC43852.1"/>
    </source>
</evidence>
<dbReference type="EMBL" id="VSRR010006016">
    <property type="protein sequence ID" value="MPC43852.1"/>
    <property type="molecule type" value="Genomic_DNA"/>
</dbReference>
<evidence type="ECO:0000313" key="2">
    <source>
        <dbReference type="Proteomes" id="UP000324222"/>
    </source>
</evidence>
<proteinExistence type="predicted"/>
<dbReference type="Proteomes" id="UP000324222">
    <property type="component" value="Unassembled WGS sequence"/>
</dbReference>
<dbReference type="AlphaFoldDB" id="A0A5B7FBL3"/>
<comment type="caution">
    <text evidence="1">The sequence shown here is derived from an EMBL/GenBank/DDBJ whole genome shotgun (WGS) entry which is preliminary data.</text>
</comment>
<reference evidence="1 2" key="1">
    <citation type="submission" date="2019-05" db="EMBL/GenBank/DDBJ databases">
        <title>Another draft genome of Portunus trituberculatus and its Hox gene families provides insights of decapod evolution.</title>
        <authorList>
            <person name="Jeong J.-H."/>
            <person name="Song I."/>
            <person name="Kim S."/>
            <person name="Choi T."/>
            <person name="Kim D."/>
            <person name="Ryu S."/>
            <person name="Kim W."/>
        </authorList>
    </citation>
    <scope>NUCLEOTIDE SEQUENCE [LARGE SCALE GENOMIC DNA]</scope>
    <source>
        <tissue evidence="1">Muscle</tissue>
    </source>
</reference>
<keyword evidence="2" id="KW-1185">Reference proteome</keyword>
<accession>A0A5B7FBL3</accession>
<name>A0A5B7FBL3_PORTR</name>
<sequence>MYQGSVVNHPPAVALWPAATGHCSVRRGVLASSPVVWVRVWRWWCPEPTVFMAGQPVVAPLVPRCSGAVNASQRRATELRESAAVRKVELGCYVSTLQLDHQLLLKE</sequence>
<organism evidence="1 2">
    <name type="scientific">Portunus trituberculatus</name>
    <name type="common">Swimming crab</name>
    <name type="synonym">Neptunus trituberculatus</name>
    <dbReference type="NCBI Taxonomy" id="210409"/>
    <lineage>
        <taxon>Eukaryota</taxon>
        <taxon>Metazoa</taxon>
        <taxon>Ecdysozoa</taxon>
        <taxon>Arthropoda</taxon>
        <taxon>Crustacea</taxon>
        <taxon>Multicrustacea</taxon>
        <taxon>Malacostraca</taxon>
        <taxon>Eumalacostraca</taxon>
        <taxon>Eucarida</taxon>
        <taxon>Decapoda</taxon>
        <taxon>Pleocyemata</taxon>
        <taxon>Brachyura</taxon>
        <taxon>Eubrachyura</taxon>
        <taxon>Portunoidea</taxon>
        <taxon>Portunidae</taxon>
        <taxon>Portuninae</taxon>
        <taxon>Portunus</taxon>
    </lineage>
</organism>